<keyword evidence="3" id="KW-1185">Reference proteome</keyword>
<organism evidence="2 3">
    <name type="scientific">Leucocoprinus birnbaumii</name>
    <dbReference type="NCBI Taxonomy" id="56174"/>
    <lineage>
        <taxon>Eukaryota</taxon>
        <taxon>Fungi</taxon>
        <taxon>Dikarya</taxon>
        <taxon>Basidiomycota</taxon>
        <taxon>Agaricomycotina</taxon>
        <taxon>Agaricomycetes</taxon>
        <taxon>Agaricomycetidae</taxon>
        <taxon>Agaricales</taxon>
        <taxon>Agaricineae</taxon>
        <taxon>Agaricaceae</taxon>
        <taxon>Leucocoprinus</taxon>
    </lineage>
</organism>
<gene>
    <name evidence="2" type="ORF">NP233_g1628</name>
</gene>
<evidence type="ECO:0000313" key="2">
    <source>
        <dbReference type="EMBL" id="KAJ3574662.1"/>
    </source>
</evidence>
<sequence length="859" mass="95708">MASILLDVLPNDMFIQNLSSRLPAVGQPGRGKNAYLHWFLEALGRVPALKAPELDTARLMTIADGAQVEWTTSRITRLLRPLKSKCLALQSYTKENTSGNVATNGARRLGGDQELLPLEIPSNIGLRIHFSWDMVQTFELSRRIRAIRDCYCDLLSKDISAREGGTSVPRVSSLTSLCSVILGAQIPWEDEPSESDDGPNQTEVLYEAVPASYRLRTLMMHALHIILQNCPPNASLYLSLLDITLERGLYHESEVLLDAILDYAFEPSLGNGSRVSNPTHRRFLVDLYSDWNTRFSSGTFVRLTIDALRRASSNAAWTSKATRRLVRKLGRYDIDMLSLFLAGAFEHISMRKRATKPIDGLDAQFREWLQYFAEICLSSMEMVSESLMRLQNPEMLNDLIGRLRSSSMQMVAEGCGSDPSFYAYSDAMACLYTLWLISGPRQIGQGDTFHMQIQRYFPPSSTFVPFCNHLLRTKSLSACRDVLAALSTTLMNHDLPRLRASLWACALAQIEEPEIEAQHIERYGRESVRDFRLWLVDSVDDAEKDCFATPHIKPFSVREPDTDSGRSSGRASGWRWEASVGCWFRSGPRSQDDVPVTPKRRKIFRHSYPSPRKPLFSARLSQHSFVTKSSTAGEDAGLCFLRGNPGDLGDSASVVRAPVSFSSLLSNAVLSRSDIRISHEEPFQNIYDNSRAAAAEESEESDDGSHTDDYDITNDFSIDGDHAPSEDHLDLFRIAGTSPARVTLSLLTLLGLTPTLAMSKSKDQKVLSLQDTLRDLALLRTSDIDLAALVPSASADAIQQSEENKAIEASLQSSYDYVRSARNVMKINDRGDVDAEGRRIEVIREKLSQVEEGLASGQA</sequence>
<evidence type="ECO:0000256" key="1">
    <source>
        <dbReference type="SAM" id="MobiDB-lite"/>
    </source>
</evidence>
<dbReference type="Proteomes" id="UP001213000">
    <property type="component" value="Unassembled WGS sequence"/>
</dbReference>
<dbReference type="EMBL" id="JANIEX010000061">
    <property type="protein sequence ID" value="KAJ3574662.1"/>
    <property type="molecule type" value="Genomic_DNA"/>
</dbReference>
<reference evidence="2" key="1">
    <citation type="submission" date="2022-07" db="EMBL/GenBank/DDBJ databases">
        <title>Genome Sequence of Leucocoprinus birnbaumii.</title>
        <authorList>
            <person name="Buettner E."/>
        </authorList>
    </citation>
    <scope>NUCLEOTIDE SEQUENCE</scope>
    <source>
        <strain evidence="2">VT141</strain>
    </source>
</reference>
<proteinExistence type="predicted"/>
<dbReference type="AlphaFoldDB" id="A0AAD5YZD5"/>
<protein>
    <submittedName>
        <fullName evidence="2">Uncharacterized protein</fullName>
    </submittedName>
</protein>
<comment type="caution">
    <text evidence="2">The sequence shown here is derived from an EMBL/GenBank/DDBJ whole genome shotgun (WGS) entry which is preliminary data.</text>
</comment>
<evidence type="ECO:0000313" key="3">
    <source>
        <dbReference type="Proteomes" id="UP001213000"/>
    </source>
</evidence>
<name>A0AAD5YZD5_9AGAR</name>
<accession>A0AAD5YZD5</accession>
<feature type="region of interest" description="Disordered" evidence="1">
    <location>
        <begin position="691"/>
        <end position="719"/>
    </location>
</feature>